<sequence>MTIASSPWDHPEPRQSQLHLDVVPVGVLHALAAGESALLALQYVSPYLAGPECLGLWRMRSKQIQDTPTDAPWITRLMVDPQVTAPVGLAGFHGAPDEVGMVEVGYRVDPALRRRGYARRSLETLLAVAQRHPDVHTVRATVSPENPASRALIDSYGFVETGEQWDEEDGLEIIYEVCVSSAAGVSSIRYPRRVKPLAHAGPRS</sequence>
<gene>
    <name evidence="2" type="ORF">E3T23_02130</name>
</gene>
<dbReference type="PROSITE" id="PS51186">
    <property type="entry name" value="GNAT"/>
    <property type="match status" value="1"/>
</dbReference>
<accession>A0A4R8XWJ5</accession>
<evidence type="ECO:0000313" key="3">
    <source>
        <dbReference type="Proteomes" id="UP000298433"/>
    </source>
</evidence>
<dbReference type="AlphaFoldDB" id="A0A4R8XWJ5"/>
<keyword evidence="2" id="KW-0808">Transferase</keyword>
<dbReference type="Pfam" id="PF13302">
    <property type="entry name" value="Acetyltransf_3"/>
    <property type="match status" value="1"/>
</dbReference>
<dbReference type="SUPFAM" id="SSF55729">
    <property type="entry name" value="Acyl-CoA N-acyltransferases (Nat)"/>
    <property type="match status" value="1"/>
</dbReference>
<dbReference type="PANTHER" id="PTHR43792:SF1">
    <property type="entry name" value="N-ACETYLTRANSFERASE DOMAIN-CONTAINING PROTEIN"/>
    <property type="match status" value="1"/>
</dbReference>
<evidence type="ECO:0000259" key="1">
    <source>
        <dbReference type="PROSITE" id="PS51186"/>
    </source>
</evidence>
<dbReference type="Proteomes" id="UP000298433">
    <property type="component" value="Unassembled WGS sequence"/>
</dbReference>
<feature type="domain" description="N-acetyltransferase" evidence="1">
    <location>
        <begin position="39"/>
        <end position="178"/>
    </location>
</feature>
<organism evidence="2 3">
    <name type="scientific">Cryobacterium cheniae</name>
    <dbReference type="NCBI Taxonomy" id="1259262"/>
    <lineage>
        <taxon>Bacteria</taxon>
        <taxon>Bacillati</taxon>
        <taxon>Actinomycetota</taxon>
        <taxon>Actinomycetes</taxon>
        <taxon>Micrococcales</taxon>
        <taxon>Microbacteriaceae</taxon>
        <taxon>Cryobacterium</taxon>
    </lineage>
</organism>
<protein>
    <submittedName>
        <fullName evidence="2">N-acetyltransferase</fullName>
    </submittedName>
</protein>
<evidence type="ECO:0000313" key="2">
    <source>
        <dbReference type="EMBL" id="TFC83372.1"/>
    </source>
</evidence>
<proteinExistence type="predicted"/>
<comment type="caution">
    <text evidence="2">The sequence shown here is derived from an EMBL/GenBank/DDBJ whole genome shotgun (WGS) entry which is preliminary data.</text>
</comment>
<dbReference type="InterPro" id="IPR016181">
    <property type="entry name" value="Acyl_CoA_acyltransferase"/>
</dbReference>
<keyword evidence="3" id="KW-1185">Reference proteome</keyword>
<dbReference type="GO" id="GO:0016747">
    <property type="term" value="F:acyltransferase activity, transferring groups other than amino-acyl groups"/>
    <property type="evidence" value="ECO:0007669"/>
    <property type="project" value="InterPro"/>
</dbReference>
<dbReference type="OrthoDB" id="2061990at2"/>
<dbReference type="CDD" id="cd04301">
    <property type="entry name" value="NAT_SF"/>
    <property type="match status" value="1"/>
</dbReference>
<reference evidence="2 3" key="1">
    <citation type="submission" date="2019-03" db="EMBL/GenBank/DDBJ databases">
        <title>Genomics of glacier-inhabiting Cryobacterium strains.</title>
        <authorList>
            <person name="Liu Q."/>
            <person name="Xin Y.-H."/>
        </authorList>
    </citation>
    <scope>NUCLEOTIDE SEQUENCE [LARGE SCALE GENOMIC DNA]</scope>
    <source>
        <strain evidence="2 3">TMT2-48-2</strain>
    </source>
</reference>
<dbReference type="Gene3D" id="3.40.630.30">
    <property type="match status" value="1"/>
</dbReference>
<name>A0A4R8XWJ5_9MICO</name>
<dbReference type="InterPro" id="IPR051531">
    <property type="entry name" value="N-acetyltransferase"/>
</dbReference>
<dbReference type="EMBL" id="SOGN01000015">
    <property type="protein sequence ID" value="TFC83372.1"/>
    <property type="molecule type" value="Genomic_DNA"/>
</dbReference>
<dbReference type="PANTHER" id="PTHR43792">
    <property type="entry name" value="GNAT FAMILY, PUTATIVE (AFU_ORTHOLOGUE AFUA_3G00765)-RELATED-RELATED"/>
    <property type="match status" value="1"/>
</dbReference>
<dbReference type="InterPro" id="IPR000182">
    <property type="entry name" value="GNAT_dom"/>
</dbReference>